<feature type="non-terminal residue" evidence="7">
    <location>
        <position position="224"/>
    </location>
</feature>
<evidence type="ECO:0000256" key="5">
    <source>
        <dbReference type="SAM" id="Phobius"/>
    </source>
</evidence>
<keyword evidence="5" id="KW-1133">Transmembrane helix</keyword>
<dbReference type="PANTHER" id="PTHR24185">
    <property type="entry name" value="CALCIUM-INDEPENDENT PHOSPHOLIPASE A2-GAMMA"/>
    <property type="match status" value="1"/>
</dbReference>
<evidence type="ECO:0000256" key="2">
    <source>
        <dbReference type="ARBA" id="ARBA00022963"/>
    </source>
</evidence>
<dbReference type="STRING" id="933852.A0A0C3BJD6"/>
<dbReference type="OrthoDB" id="630895at2759"/>
<evidence type="ECO:0000313" key="7">
    <source>
        <dbReference type="EMBL" id="KIM32189.1"/>
    </source>
</evidence>
<organism evidence="7 8">
    <name type="scientific">Serendipita vermifera MAFF 305830</name>
    <dbReference type="NCBI Taxonomy" id="933852"/>
    <lineage>
        <taxon>Eukaryota</taxon>
        <taxon>Fungi</taxon>
        <taxon>Dikarya</taxon>
        <taxon>Basidiomycota</taxon>
        <taxon>Agaricomycotina</taxon>
        <taxon>Agaricomycetes</taxon>
        <taxon>Sebacinales</taxon>
        <taxon>Serendipitaceae</taxon>
        <taxon>Serendipita</taxon>
    </lineage>
</organism>
<dbReference type="GO" id="GO:0016020">
    <property type="term" value="C:membrane"/>
    <property type="evidence" value="ECO:0007669"/>
    <property type="project" value="TreeGrafter"/>
</dbReference>
<dbReference type="Gene3D" id="3.40.1090.10">
    <property type="entry name" value="Cytosolic phospholipase A2 catalytic domain"/>
    <property type="match status" value="1"/>
</dbReference>
<proteinExistence type="predicted"/>
<comment type="caution">
    <text evidence="4">Lacks conserved residue(s) required for the propagation of feature annotation.</text>
</comment>
<protein>
    <recommendedName>
        <fullName evidence="6">PNPLA domain-containing protein</fullName>
    </recommendedName>
</protein>
<dbReference type="SUPFAM" id="SSF52151">
    <property type="entry name" value="FabD/lysophospholipase-like"/>
    <property type="match status" value="1"/>
</dbReference>
<evidence type="ECO:0000256" key="3">
    <source>
        <dbReference type="ARBA" id="ARBA00023098"/>
    </source>
</evidence>
<dbReference type="GO" id="GO:0046486">
    <property type="term" value="P:glycerolipid metabolic process"/>
    <property type="evidence" value="ECO:0007669"/>
    <property type="project" value="UniProtKB-ARBA"/>
</dbReference>
<keyword evidence="1" id="KW-0378">Hydrolase</keyword>
<dbReference type="Proteomes" id="UP000054097">
    <property type="component" value="Unassembled WGS sequence"/>
</dbReference>
<feature type="transmembrane region" description="Helical" evidence="5">
    <location>
        <begin position="50"/>
        <end position="70"/>
    </location>
</feature>
<dbReference type="PANTHER" id="PTHR24185:SF1">
    <property type="entry name" value="CALCIUM-INDEPENDENT PHOSPHOLIPASE A2-GAMMA"/>
    <property type="match status" value="1"/>
</dbReference>
<evidence type="ECO:0000256" key="4">
    <source>
        <dbReference type="PROSITE-ProRule" id="PRU01161"/>
    </source>
</evidence>
<dbReference type="EMBL" id="KN824280">
    <property type="protein sequence ID" value="KIM32189.1"/>
    <property type="molecule type" value="Genomic_DNA"/>
</dbReference>
<feature type="domain" description="PNPLA" evidence="6">
    <location>
        <begin position="12"/>
        <end position="207"/>
    </location>
</feature>
<name>A0A0C3BJD6_SERVB</name>
<gene>
    <name evidence="7" type="ORF">M408DRAFT_326836</name>
</gene>
<keyword evidence="2" id="KW-0442">Lipid degradation</keyword>
<keyword evidence="5" id="KW-0472">Membrane</keyword>
<dbReference type="InterPro" id="IPR002641">
    <property type="entry name" value="PNPLA_dom"/>
</dbReference>
<accession>A0A0C3BJD6</accession>
<dbReference type="GO" id="GO:0019369">
    <property type="term" value="P:arachidonate metabolic process"/>
    <property type="evidence" value="ECO:0007669"/>
    <property type="project" value="TreeGrafter"/>
</dbReference>
<dbReference type="HOGENOM" id="CLU_000288_144_2_1"/>
<reference evidence="8" key="2">
    <citation type="submission" date="2015-01" db="EMBL/GenBank/DDBJ databases">
        <title>Evolutionary Origins and Diversification of the Mycorrhizal Mutualists.</title>
        <authorList>
            <consortium name="DOE Joint Genome Institute"/>
            <consortium name="Mycorrhizal Genomics Consortium"/>
            <person name="Kohler A."/>
            <person name="Kuo A."/>
            <person name="Nagy L.G."/>
            <person name="Floudas D."/>
            <person name="Copeland A."/>
            <person name="Barry K.W."/>
            <person name="Cichocki N."/>
            <person name="Veneault-Fourrey C."/>
            <person name="LaButti K."/>
            <person name="Lindquist E.A."/>
            <person name="Lipzen A."/>
            <person name="Lundell T."/>
            <person name="Morin E."/>
            <person name="Murat C."/>
            <person name="Riley R."/>
            <person name="Ohm R."/>
            <person name="Sun H."/>
            <person name="Tunlid A."/>
            <person name="Henrissat B."/>
            <person name="Grigoriev I.V."/>
            <person name="Hibbett D.S."/>
            <person name="Martin F."/>
        </authorList>
    </citation>
    <scope>NUCLEOTIDE SEQUENCE [LARGE SCALE GENOMIC DNA]</scope>
    <source>
        <strain evidence="8">MAFF 305830</strain>
    </source>
</reference>
<dbReference type="GO" id="GO:0016042">
    <property type="term" value="P:lipid catabolic process"/>
    <property type="evidence" value="ECO:0007669"/>
    <property type="project" value="UniProtKB-KW"/>
</dbReference>
<dbReference type="PROSITE" id="PS51635">
    <property type="entry name" value="PNPLA"/>
    <property type="match status" value="1"/>
</dbReference>
<dbReference type="AlphaFoldDB" id="A0A0C3BJD6"/>
<sequence length="224" mass="24879">MKVPPSDGIRLLSFDGGDIRTVSQLIILNEFMQRVEWDRKTENRILPCDYFHLMAGTGTGGLIAILLGVICMSVEEAIQTFTTIWETVYADETLDKILRLEKLADAMRNILKRKGIPDNRLLYPENADLAGCNVFVCVAPDSNLGLCEKFRNYKARATSVNPTVIEALQATCADPTFFLPVSIGSTGARISYVTGAYNFNNPAWECIKEACEHFGSDQNAIFLL</sequence>
<reference evidence="7 8" key="1">
    <citation type="submission" date="2014-04" db="EMBL/GenBank/DDBJ databases">
        <authorList>
            <consortium name="DOE Joint Genome Institute"/>
            <person name="Kuo A."/>
            <person name="Zuccaro A."/>
            <person name="Kohler A."/>
            <person name="Nagy L.G."/>
            <person name="Floudas D."/>
            <person name="Copeland A."/>
            <person name="Barry K.W."/>
            <person name="Cichocki N."/>
            <person name="Veneault-Fourrey C."/>
            <person name="LaButti K."/>
            <person name="Lindquist E.A."/>
            <person name="Lipzen A."/>
            <person name="Lundell T."/>
            <person name="Morin E."/>
            <person name="Murat C."/>
            <person name="Sun H."/>
            <person name="Tunlid A."/>
            <person name="Henrissat B."/>
            <person name="Grigoriev I.V."/>
            <person name="Hibbett D.S."/>
            <person name="Martin F."/>
            <person name="Nordberg H.P."/>
            <person name="Cantor M.N."/>
            <person name="Hua S.X."/>
        </authorList>
    </citation>
    <scope>NUCLEOTIDE SEQUENCE [LARGE SCALE GENOMIC DNA]</scope>
    <source>
        <strain evidence="7 8">MAFF 305830</strain>
    </source>
</reference>
<dbReference type="GO" id="GO:0047499">
    <property type="term" value="F:calcium-independent phospholipase A2 activity"/>
    <property type="evidence" value="ECO:0007669"/>
    <property type="project" value="TreeGrafter"/>
</dbReference>
<keyword evidence="5" id="KW-0812">Transmembrane</keyword>
<dbReference type="Pfam" id="PF01734">
    <property type="entry name" value="Patatin"/>
    <property type="match status" value="1"/>
</dbReference>
<evidence type="ECO:0000256" key="1">
    <source>
        <dbReference type="ARBA" id="ARBA00022801"/>
    </source>
</evidence>
<evidence type="ECO:0000313" key="8">
    <source>
        <dbReference type="Proteomes" id="UP000054097"/>
    </source>
</evidence>
<dbReference type="InterPro" id="IPR016035">
    <property type="entry name" value="Acyl_Trfase/lysoPLipase"/>
</dbReference>
<evidence type="ECO:0000259" key="6">
    <source>
        <dbReference type="PROSITE" id="PS51635"/>
    </source>
</evidence>
<keyword evidence="3" id="KW-0443">Lipid metabolism</keyword>
<keyword evidence="8" id="KW-1185">Reference proteome</keyword>